<comment type="caution">
    <text evidence="1">The sequence shown here is derived from an EMBL/GenBank/DDBJ whole genome shotgun (WGS) entry which is preliminary data.</text>
</comment>
<evidence type="ECO:0000313" key="1">
    <source>
        <dbReference type="EMBL" id="KAL3666296.1"/>
    </source>
</evidence>
<dbReference type="Proteomes" id="UP001632037">
    <property type="component" value="Unassembled WGS sequence"/>
</dbReference>
<dbReference type="AlphaFoldDB" id="A0ABD3FKP4"/>
<sequence>MRSPRCSTSSLSGVDAFGIPLEISHFRSQNCGHERWGVGHVLEMQYTKRNGNDIEFFTHICVFVWPKTHEQPLCCTKFMGGRCAPLATHFEREKAHDISA</sequence>
<organism evidence="1 2">
    <name type="scientific">Phytophthora oleae</name>
    <dbReference type="NCBI Taxonomy" id="2107226"/>
    <lineage>
        <taxon>Eukaryota</taxon>
        <taxon>Sar</taxon>
        <taxon>Stramenopiles</taxon>
        <taxon>Oomycota</taxon>
        <taxon>Peronosporomycetes</taxon>
        <taxon>Peronosporales</taxon>
        <taxon>Peronosporaceae</taxon>
        <taxon>Phytophthora</taxon>
    </lineage>
</organism>
<accession>A0ABD3FKP4</accession>
<keyword evidence="2" id="KW-1185">Reference proteome</keyword>
<name>A0ABD3FKP4_9STRA</name>
<proteinExistence type="predicted"/>
<evidence type="ECO:0000313" key="2">
    <source>
        <dbReference type="Proteomes" id="UP001632037"/>
    </source>
</evidence>
<gene>
    <name evidence="1" type="ORF">V7S43_008547</name>
</gene>
<reference evidence="1 2" key="1">
    <citation type="submission" date="2024-09" db="EMBL/GenBank/DDBJ databases">
        <title>Genome sequencing and assembly of Phytophthora oleae, isolate VK10A, causative agent of rot of olive drupes.</title>
        <authorList>
            <person name="Conti Taguali S."/>
            <person name="Riolo M."/>
            <person name="La Spada F."/>
            <person name="Cacciola S.O."/>
            <person name="Dionisio G."/>
        </authorList>
    </citation>
    <scope>NUCLEOTIDE SEQUENCE [LARGE SCALE GENOMIC DNA]</scope>
    <source>
        <strain evidence="1 2">VK10A</strain>
    </source>
</reference>
<protein>
    <submittedName>
        <fullName evidence="1">Uncharacterized protein</fullName>
    </submittedName>
</protein>
<dbReference type="EMBL" id="JBIMZQ010000017">
    <property type="protein sequence ID" value="KAL3666296.1"/>
    <property type="molecule type" value="Genomic_DNA"/>
</dbReference>